<sequence length="31" mass="3671">MTRRYKVNISNVCDNDVNTFTCVTFIKFRQG</sequence>
<reference evidence="1 2" key="1">
    <citation type="submission" date="2019-03" db="EMBL/GenBank/DDBJ databases">
        <authorList>
            <consortium name="Pathogen Informatics"/>
        </authorList>
    </citation>
    <scope>NUCLEOTIDE SEQUENCE [LARGE SCALE GENOMIC DNA]</scope>
    <source>
        <strain evidence="1 2">NCTC12126</strain>
    </source>
</reference>
<gene>
    <name evidence="1" type="ORF">NCTC12126_02390</name>
</gene>
<dbReference type="Proteomes" id="UP000351155">
    <property type="component" value="Unassembled WGS sequence"/>
</dbReference>
<accession>A0A484XQC7</accession>
<proteinExistence type="predicted"/>
<dbReference type="EMBL" id="CAADIW010000021">
    <property type="protein sequence ID" value="VFS25994.1"/>
    <property type="molecule type" value="Genomic_DNA"/>
</dbReference>
<protein>
    <submittedName>
        <fullName evidence="1">Uncharacterized protein</fullName>
    </submittedName>
</protein>
<dbReference type="AlphaFoldDB" id="A0A484XQC7"/>
<name>A0A484XQC7_9ENTR</name>
<evidence type="ECO:0000313" key="1">
    <source>
        <dbReference type="EMBL" id="VFS25994.1"/>
    </source>
</evidence>
<organism evidence="1 2">
    <name type="scientific">Enterobacter cancerogenus</name>
    <dbReference type="NCBI Taxonomy" id="69218"/>
    <lineage>
        <taxon>Bacteria</taxon>
        <taxon>Pseudomonadati</taxon>
        <taxon>Pseudomonadota</taxon>
        <taxon>Gammaproteobacteria</taxon>
        <taxon>Enterobacterales</taxon>
        <taxon>Enterobacteriaceae</taxon>
        <taxon>Enterobacter</taxon>
        <taxon>Enterobacter cloacae complex</taxon>
    </lineage>
</organism>
<evidence type="ECO:0000313" key="2">
    <source>
        <dbReference type="Proteomes" id="UP000351155"/>
    </source>
</evidence>